<evidence type="ECO:0000256" key="18">
    <source>
        <dbReference type="ARBA" id="ARBA00023136"/>
    </source>
</evidence>
<dbReference type="InterPro" id="IPR001054">
    <property type="entry name" value="A/G_cyclase"/>
</dbReference>
<evidence type="ECO:0000256" key="21">
    <source>
        <dbReference type="ARBA" id="ARBA00023273"/>
    </source>
</evidence>
<dbReference type="EC" id="4.6.1.1" evidence="5 24"/>
<feature type="binding site" evidence="25">
    <location>
        <begin position="1022"/>
        <end position="1026"/>
    </location>
    <ligand>
        <name>ATP</name>
        <dbReference type="ChEBI" id="CHEBI:30616"/>
    </ligand>
</feature>
<evidence type="ECO:0000256" key="4">
    <source>
        <dbReference type="ARBA" id="ARBA00004651"/>
    </source>
</evidence>
<feature type="transmembrane region" description="Helical" evidence="29">
    <location>
        <begin position="171"/>
        <end position="189"/>
    </location>
</feature>
<name>A0A8C0JXG9_CANLU</name>
<reference evidence="31" key="2">
    <citation type="submission" date="2025-09" db="UniProtKB">
        <authorList>
            <consortium name="Ensembl"/>
        </authorList>
    </citation>
    <scope>IDENTIFICATION</scope>
</reference>
<dbReference type="Pfam" id="PF00211">
    <property type="entry name" value="Guanylate_cyc"/>
    <property type="match status" value="2"/>
</dbReference>
<evidence type="ECO:0000259" key="30">
    <source>
        <dbReference type="PROSITE" id="PS50125"/>
    </source>
</evidence>
<keyword evidence="13 24" id="KW-0067">ATP-binding</keyword>
<evidence type="ECO:0000256" key="19">
    <source>
        <dbReference type="ARBA" id="ARBA00023180"/>
    </source>
</evidence>
<dbReference type="SMART" id="SM00044">
    <property type="entry name" value="CYCc"/>
    <property type="match status" value="2"/>
</dbReference>
<reference evidence="31" key="1">
    <citation type="submission" date="2025-08" db="UniProtKB">
        <authorList>
            <consortium name="Ensembl"/>
        </authorList>
    </citation>
    <scope>IDENTIFICATION</scope>
</reference>
<dbReference type="Ensembl" id="ENSCAFT00020007358.1">
    <property type="protein sequence ID" value="ENSCAFP00020006357.1"/>
    <property type="gene ID" value="ENSCAFG00020004785.1"/>
</dbReference>
<evidence type="ECO:0000256" key="26">
    <source>
        <dbReference type="PIRSR" id="PIRSR039050-51"/>
    </source>
</evidence>
<evidence type="ECO:0000313" key="32">
    <source>
        <dbReference type="Proteomes" id="UP000694391"/>
    </source>
</evidence>
<dbReference type="GO" id="GO:0006171">
    <property type="term" value="P:cAMP biosynthetic process"/>
    <property type="evidence" value="ECO:0007669"/>
    <property type="project" value="UniProtKB-KW"/>
</dbReference>
<evidence type="ECO:0000256" key="5">
    <source>
        <dbReference type="ARBA" id="ARBA00012201"/>
    </source>
</evidence>
<comment type="catalytic activity">
    <reaction evidence="1 24">
        <text>ATP = 3',5'-cyclic AMP + diphosphate</text>
        <dbReference type="Rhea" id="RHEA:15389"/>
        <dbReference type="ChEBI" id="CHEBI:30616"/>
        <dbReference type="ChEBI" id="CHEBI:33019"/>
        <dbReference type="ChEBI" id="CHEBI:58165"/>
        <dbReference type="EC" id="4.6.1.1"/>
    </reaction>
</comment>
<dbReference type="Pfam" id="PF16214">
    <property type="entry name" value="AC_N"/>
    <property type="match status" value="1"/>
</dbReference>
<dbReference type="AlphaFoldDB" id="A0A8C0JXG9"/>
<dbReference type="PANTHER" id="PTHR45627:SF7">
    <property type="entry name" value="ADENYLATE CYCLASE TYPE 5"/>
    <property type="match status" value="1"/>
</dbReference>
<protein>
    <recommendedName>
        <fullName evidence="22 24">Adenylate cyclase type 5</fullName>
        <ecNumber evidence="5 24">4.6.1.1</ecNumber>
    </recommendedName>
</protein>
<feature type="transmembrane region" description="Helical" evidence="29">
    <location>
        <begin position="146"/>
        <end position="165"/>
    </location>
</feature>
<feature type="transmembrane region" description="Helical" evidence="29">
    <location>
        <begin position="676"/>
        <end position="696"/>
    </location>
</feature>
<feature type="transmembrane region" description="Helical" evidence="29">
    <location>
        <begin position="114"/>
        <end position="134"/>
    </location>
</feature>
<dbReference type="Proteomes" id="UP000694391">
    <property type="component" value="Unplaced"/>
</dbReference>
<feature type="binding site" evidence="26">
    <location>
        <position position="320"/>
    </location>
    <ligand>
        <name>Mg(2+)</name>
        <dbReference type="ChEBI" id="CHEBI:18420"/>
        <label>1</label>
        <note>catalytic</note>
    </ligand>
</feature>
<comment type="similarity">
    <text evidence="24 27">Belongs to the adenylyl cyclase class-4/guanylyl cyclase family.</text>
</comment>
<dbReference type="InterPro" id="IPR032628">
    <property type="entry name" value="AC_N"/>
</dbReference>
<feature type="binding site" evidence="25">
    <location>
        <position position="941"/>
    </location>
    <ligand>
        <name>ATP</name>
        <dbReference type="ChEBI" id="CHEBI:30616"/>
    </ligand>
</feature>
<evidence type="ECO:0000256" key="6">
    <source>
        <dbReference type="ARBA" id="ARBA00022475"/>
    </source>
</evidence>
<feature type="transmembrane region" description="Helical" evidence="29">
    <location>
        <begin position="802"/>
        <end position="821"/>
    </location>
</feature>
<feature type="binding site" evidence="26">
    <location>
        <position position="364"/>
    </location>
    <ligand>
        <name>Mg(2+)</name>
        <dbReference type="ChEBI" id="CHEBI:18420"/>
        <label>2</label>
        <note>catalytic</note>
    </ligand>
</feature>
<keyword evidence="9 29" id="KW-0812">Transmembrane</keyword>
<dbReference type="CDD" id="cd07556">
    <property type="entry name" value="Nucleotidyl_cyc_III"/>
    <property type="match status" value="1"/>
</dbReference>
<feature type="binding site" evidence="25">
    <location>
        <begin position="320"/>
        <end position="325"/>
    </location>
    <ligand>
        <name>ATP</name>
        <dbReference type="ChEBI" id="CHEBI:30616"/>
    </ligand>
</feature>
<feature type="region of interest" description="Disordered" evidence="28">
    <location>
        <begin position="1"/>
        <end position="48"/>
    </location>
</feature>
<evidence type="ECO:0000256" key="2">
    <source>
        <dbReference type="ARBA" id="ARBA00001936"/>
    </source>
</evidence>
<keyword evidence="18 24" id="KW-0472">Membrane</keyword>
<keyword evidence="26" id="KW-0464">Manganese</keyword>
<keyword evidence="15 29" id="KW-1133">Transmembrane helix</keyword>
<dbReference type="Pfam" id="PF06327">
    <property type="entry name" value="Adcy_cons_dom"/>
    <property type="match status" value="1"/>
</dbReference>
<dbReference type="Gene3D" id="3.30.70.1230">
    <property type="entry name" value="Nucleotide cyclase"/>
    <property type="match status" value="2"/>
</dbReference>
<evidence type="ECO:0000256" key="12">
    <source>
        <dbReference type="ARBA" id="ARBA00022741"/>
    </source>
</evidence>
<keyword evidence="10 24" id="KW-0479">Metal-binding</keyword>
<dbReference type="SUPFAM" id="SSF55073">
    <property type="entry name" value="Nucleotide cyclase"/>
    <property type="match status" value="2"/>
</dbReference>
<feature type="transmembrane region" description="Helical" evidence="29">
    <location>
        <begin position="755"/>
        <end position="774"/>
    </location>
</feature>
<evidence type="ECO:0000256" key="24">
    <source>
        <dbReference type="PIRNR" id="PIRNR039050"/>
    </source>
</evidence>
<dbReference type="FunFam" id="3.30.70.1230:FF:000001">
    <property type="entry name" value="Adenylate cyclase"/>
    <property type="match status" value="1"/>
</dbReference>
<keyword evidence="11" id="KW-0677">Repeat</keyword>
<evidence type="ECO:0000256" key="1">
    <source>
        <dbReference type="ARBA" id="ARBA00001593"/>
    </source>
</evidence>
<keyword evidence="7" id="KW-0488">Methylation</keyword>
<dbReference type="GO" id="GO:0035556">
    <property type="term" value="P:intracellular signal transduction"/>
    <property type="evidence" value="ECO:0007669"/>
    <property type="project" value="InterPro"/>
</dbReference>
<keyword evidence="14 24" id="KW-0460">Magnesium</keyword>
<evidence type="ECO:0000256" key="7">
    <source>
        <dbReference type="ARBA" id="ARBA00022481"/>
    </source>
</evidence>
<dbReference type="InterPro" id="IPR029787">
    <property type="entry name" value="Nucleotide_cyclase"/>
</dbReference>
<feature type="binding site" evidence="25">
    <location>
        <begin position="1015"/>
        <end position="1017"/>
    </location>
    <ligand>
        <name>ATP</name>
        <dbReference type="ChEBI" id="CHEBI:30616"/>
    </ligand>
</feature>
<dbReference type="CDD" id="cd07302">
    <property type="entry name" value="CHD"/>
    <property type="match status" value="1"/>
</dbReference>
<comment type="cofactor">
    <cofactor evidence="2">
        <name>Mn(2+)</name>
        <dbReference type="ChEBI" id="CHEBI:29035"/>
    </cofactor>
</comment>
<organism evidence="31 32">
    <name type="scientific">Canis lupus dingo</name>
    <name type="common">dingo</name>
    <dbReference type="NCBI Taxonomy" id="286419"/>
    <lineage>
        <taxon>Eukaryota</taxon>
        <taxon>Metazoa</taxon>
        <taxon>Chordata</taxon>
        <taxon>Craniata</taxon>
        <taxon>Vertebrata</taxon>
        <taxon>Euteleostomi</taxon>
        <taxon>Mammalia</taxon>
        <taxon>Eutheria</taxon>
        <taxon>Laurasiatheria</taxon>
        <taxon>Carnivora</taxon>
        <taxon>Caniformia</taxon>
        <taxon>Canidae</taxon>
        <taxon>Canis</taxon>
    </lineage>
</organism>
<evidence type="ECO:0000256" key="3">
    <source>
        <dbReference type="ARBA" id="ARBA00004138"/>
    </source>
</evidence>
<gene>
    <name evidence="31" type="primary">ADCY5</name>
</gene>
<sequence length="1079" mass="120389">MPAGAGVRPRSVELGLDERRGRGRAEPEPEAEAGAPGGDRGARDGDGPAGPGACCRALLQIFRSKKFPSDKLERLYQRYFFRLNQSSLTMLMAVLVLVCLVMLAFHAARPPLRLPHLAVLAAAVGVILVMAVLCNRAAFHQDHMGLACYALIAVVLAVQVVGLLLPQPRSASEGIWWTVFFIYTIYTLLPVRMRAAVLSGVLLSALHLAIALRANAQDRFLLKQLVSNVLIFSCTNIVGVCTHYPAEVSQRQAFQETRECIQARLHSQRENQQQERLLLSVLPRHVAMEMKADINAKQEDMMFHKIYIQKHDNVSILFADIEGFTSLASQCTAQELVMTLNELFARFDKLAAENHCLRIKILGDCYYCVSGLPEARADHAHCCVEMGMDMIEAISLVREVTGVNVNMRVGIHSGRVHCGVLGLRKWQFDVWSNDVTLANHMEAGGKAGRIHITKATLSYLNGDYEVEPGCGGERNAYLKEHSIETFLILRCTQKRKEEKAMIAKMNRQRTNSIGHNPPHWGAERPFYNHLGGNQVSKEMKRMVSSRNAQESANPEDEVDEFLGRAIDARSIDRLRSEHVRKFLLTFREPDLEKKYSKQVDDRFGAYVACASLVFLFICFVQITIVPHSVFMLSFYLTCFLLLTLVVFVSVIYSCLFPAPLQSLSRKIVRSKTNSTLVGVFTITLVFLSAFVNMVGLRPHRAAEAPHAGSSSWVWGGQAGALKAAALCPQYFTYSVLLSLLACSVFLQISCIGKLVLMLAIELIYVLVVEVPRVTLFDNADLLVTANAMASAAPCSPEHATKVALKVVTPIIISVFVLALYLHAQQVESTARLDFLWKLQATEEKEEMEELQAYNRRLLHNILPKDVAAHFLARERRNDELYYQSCECVAVMFASIANFSEFYVELEANNEGVECLRLLNEIIADFDEIISEDRFRQLEKIKTIGSTYMAASGLNDSTYDKVGKTHIKALADFAMKLMDQMKYINEHSFNNFQMKIGLNIGPVVAGVIGARKPQYDIWGNTVNVASRMDSTGVPDRIQVTTDMYQVLAANTYQLECRGVVKVKGKGEMMTYFLNGGPPLS</sequence>
<dbReference type="GO" id="GO:0046872">
    <property type="term" value="F:metal ion binding"/>
    <property type="evidence" value="ECO:0007669"/>
    <property type="project" value="UniProtKB-KW"/>
</dbReference>
<feature type="transmembrane region" description="Helical" evidence="29">
    <location>
        <begin position="630"/>
        <end position="655"/>
    </location>
</feature>
<keyword evidence="21" id="KW-0966">Cell projection</keyword>
<keyword evidence="20 24" id="KW-0456">Lyase</keyword>
<keyword evidence="12 24" id="KW-0547">Nucleotide-binding</keyword>
<feature type="domain" description="Guanylate cyclase" evidence="30">
    <location>
        <begin position="889"/>
        <end position="1028"/>
    </location>
</feature>
<evidence type="ECO:0000256" key="27">
    <source>
        <dbReference type="RuleBase" id="RU000405"/>
    </source>
</evidence>
<evidence type="ECO:0000256" key="13">
    <source>
        <dbReference type="ARBA" id="ARBA00022840"/>
    </source>
</evidence>
<dbReference type="GO" id="GO:0004016">
    <property type="term" value="F:adenylate cyclase activity"/>
    <property type="evidence" value="ECO:0007669"/>
    <property type="project" value="UniProtKB-EC"/>
</dbReference>
<feature type="binding site" evidence="25">
    <location>
        <position position="408"/>
    </location>
    <ligand>
        <name>ATP</name>
        <dbReference type="ChEBI" id="CHEBI:30616"/>
    </ligand>
</feature>
<comment type="subcellular location">
    <subcellularLocation>
        <location evidence="4">Cell membrane</location>
        <topology evidence="4">Multi-pass membrane protein</topology>
    </subcellularLocation>
    <subcellularLocation>
        <location evidence="3">Cell projection</location>
        <location evidence="3">Cilium</location>
    </subcellularLocation>
</comment>
<dbReference type="GO" id="GO:0005929">
    <property type="term" value="C:cilium"/>
    <property type="evidence" value="ECO:0007669"/>
    <property type="project" value="UniProtKB-SubCell"/>
</dbReference>
<dbReference type="FunFam" id="3.30.70.1230:FF:000002">
    <property type="entry name" value="Adenylate cyclase"/>
    <property type="match status" value="1"/>
</dbReference>
<feature type="domain" description="Guanylate cyclase" evidence="30">
    <location>
        <begin position="315"/>
        <end position="442"/>
    </location>
</feature>
<dbReference type="PANTHER" id="PTHR45627">
    <property type="entry name" value="ADENYLATE CYCLASE TYPE 1"/>
    <property type="match status" value="1"/>
</dbReference>
<keyword evidence="8" id="KW-0597">Phosphoprotein</keyword>
<evidence type="ECO:0000256" key="9">
    <source>
        <dbReference type="ARBA" id="ARBA00022692"/>
    </source>
</evidence>
<keyword evidence="6" id="KW-1003">Cell membrane</keyword>
<dbReference type="GO" id="GO:0005524">
    <property type="term" value="F:ATP binding"/>
    <property type="evidence" value="ECO:0007669"/>
    <property type="project" value="UniProtKB-UniRule"/>
</dbReference>
<feature type="transmembrane region" description="Helical" evidence="29">
    <location>
        <begin position="603"/>
        <end position="624"/>
    </location>
</feature>
<proteinExistence type="inferred from homology"/>
<evidence type="ECO:0000256" key="17">
    <source>
        <dbReference type="ARBA" id="ARBA00023069"/>
    </source>
</evidence>
<comment type="function">
    <text evidence="23">Catalyzes the formation of the signaling molecule cAMP in response to G-protein signaling. Mediates signaling downstream of ADRB1. Regulates the increase of free cytosolic Ca(2+) in response to increased blood glucose levels and contributes to the regulation of Ca(2+)-dependent insulin secretion.</text>
</comment>
<dbReference type="GeneTree" id="ENSGT00940000158054"/>
<feature type="binding site" evidence="26">
    <location>
        <position position="321"/>
    </location>
    <ligand>
        <name>Mg(2+)</name>
        <dbReference type="ChEBI" id="CHEBI:18420"/>
        <label>2</label>
        <note>catalytic</note>
    </ligand>
</feature>
<evidence type="ECO:0000256" key="16">
    <source>
        <dbReference type="ARBA" id="ARBA00022998"/>
    </source>
</evidence>
<evidence type="ECO:0000256" key="15">
    <source>
        <dbReference type="ARBA" id="ARBA00022989"/>
    </source>
</evidence>
<dbReference type="PIRSF" id="PIRSF039050">
    <property type="entry name" value="Ade_cyc"/>
    <property type="match status" value="1"/>
</dbReference>
<evidence type="ECO:0000256" key="14">
    <source>
        <dbReference type="ARBA" id="ARBA00022842"/>
    </source>
</evidence>
<evidence type="ECO:0000256" key="20">
    <source>
        <dbReference type="ARBA" id="ARBA00023239"/>
    </source>
</evidence>
<dbReference type="InterPro" id="IPR009398">
    <property type="entry name" value="Adcy_conserved_dom"/>
</dbReference>
<evidence type="ECO:0000256" key="29">
    <source>
        <dbReference type="SAM" id="Phobius"/>
    </source>
</evidence>
<evidence type="ECO:0000256" key="11">
    <source>
        <dbReference type="ARBA" id="ARBA00022737"/>
    </source>
</evidence>
<feature type="transmembrane region" description="Helical" evidence="29">
    <location>
        <begin position="88"/>
        <end position="108"/>
    </location>
</feature>
<feature type="binding site" evidence="26">
    <location>
        <position position="364"/>
    </location>
    <ligand>
        <name>Mg(2+)</name>
        <dbReference type="ChEBI" id="CHEBI:18420"/>
        <label>1</label>
        <note>catalytic</note>
    </ligand>
</feature>
<dbReference type="GO" id="GO:0005886">
    <property type="term" value="C:plasma membrane"/>
    <property type="evidence" value="ECO:0007669"/>
    <property type="project" value="UniProtKB-SubCell"/>
</dbReference>
<keyword evidence="19" id="KW-0325">Glycoprotein</keyword>
<feature type="binding site" evidence="25">
    <location>
        <begin position="362"/>
        <end position="364"/>
    </location>
    <ligand>
        <name>ATP</name>
        <dbReference type="ChEBI" id="CHEBI:30616"/>
    </ligand>
</feature>
<feature type="compositionally biased region" description="Basic and acidic residues" evidence="28">
    <location>
        <begin position="16"/>
        <end position="27"/>
    </location>
</feature>
<feature type="binding site" evidence="26">
    <location>
        <position position="320"/>
    </location>
    <ligand>
        <name>Mg(2+)</name>
        <dbReference type="ChEBI" id="CHEBI:18420"/>
        <label>2</label>
        <note>catalytic</note>
    </ligand>
</feature>
<dbReference type="InterPro" id="IPR018297">
    <property type="entry name" value="A/G_cyclase_CS"/>
</dbReference>
<dbReference type="InterPro" id="IPR030672">
    <property type="entry name" value="Adcy"/>
</dbReference>
<keyword evidence="17" id="KW-0969">Cilium</keyword>
<evidence type="ECO:0000256" key="25">
    <source>
        <dbReference type="PIRSR" id="PIRSR039050-50"/>
    </source>
</evidence>
<keyword evidence="16 24" id="KW-0115">cAMP biosynthesis</keyword>
<evidence type="ECO:0000256" key="8">
    <source>
        <dbReference type="ARBA" id="ARBA00022553"/>
    </source>
</evidence>
<evidence type="ECO:0000256" key="23">
    <source>
        <dbReference type="ARBA" id="ARBA00046177"/>
    </source>
</evidence>
<evidence type="ECO:0000256" key="10">
    <source>
        <dbReference type="ARBA" id="ARBA00022723"/>
    </source>
</evidence>
<evidence type="ECO:0000256" key="22">
    <source>
        <dbReference type="ARBA" id="ARBA00040910"/>
    </source>
</evidence>
<feature type="binding site" evidence="25">
    <location>
        <position position="1062"/>
    </location>
    <ligand>
        <name>ATP</name>
        <dbReference type="ChEBI" id="CHEBI:30616"/>
    </ligand>
</feature>
<dbReference type="PROSITE" id="PS00452">
    <property type="entry name" value="GUANYLATE_CYCLASE_1"/>
    <property type="match status" value="2"/>
</dbReference>
<evidence type="ECO:0000256" key="28">
    <source>
        <dbReference type="SAM" id="MobiDB-lite"/>
    </source>
</evidence>
<comment type="cofactor">
    <cofactor evidence="26">
        <name>Mg(2+)</name>
        <dbReference type="ChEBI" id="CHEBI:18420"/>
    </cofactor>
    <cofactor evidence="26">
        <name>Mn(2+)</name>
        <dbReference type="ChEBI" id="CHEBI:29035"/>
    </cofactor>
    <text evidence="26">Binds 2 magnesium ions per subunit. Is also active with manganese (in vitro).</text>
</comment>
<feature type="transmembrane region" description="Helical" evidence="29">
    <location>
        <begin position="730"/>
        <end position="748"/>
    </location>
</feature>
<evidence type="ECO:0000313" key="31">
    <source>
        <dbReference type="Ensembl" id="ENSCAFP00020006357.1"/>
    </source>
</evidence>
<keyword evidence="32" id="KW-1185">Reference proteome</keyword>
<dbReference type="PROSITE" id="PS50125">
    <property type="entry name" value="GUANYLATE_CYCLASE_2"/>
    <property type="match status" value="2"/>
</dbReference>
<dbReference type="GO" id="GO:0007189">
    <property type="term" value="P:adenylate cyclase-activating G protein-coupled receptor signaling pathway"/>
    <property type="evidence" value="ECO:0007669"/>
    <property type="project" value="TreeGrafter"/>
</dbReference>
<accession>A0A8C0JXG9</accession>